<dbReference type="AlphaFoldDB" id="A0A1U7Q1B4"/>
<dbReference type="InterPro" id="IPR017601">
    <property type="entry name" value="DGQHR-contain_dom"/>
</dbReference>
<protein>
    <submittedName>
        <fullName evidence="1">DGQHR domain-containing protein</fullName>
    </submittedName>
</protein>
<dbReference type="Pfam" id="PF14072">
    <property type="entry name" value="DndB"/>
    <property type="match status" value="1"/>
</dbReference>
<accession>A0A1U7Q1B4</accession>
<evidence type="ECO:0000313" key="2">
    <source>
        <dbReference type="Proteomes" id="UP000187261"/>
    </source>
</evidence>
<dbReference type="EMBL" id="FTPU01000055">
    <property type="protein sequence ID" value="SIT98451.1"/>
    <property type="molecule type" value="Genomic_DNA"/>
</dbReference>
<name>A0A1U7Q1B4_9FLAO</name>
<gene>
    <name evidence="1" type="ORF">SAMN05660493_03124</name>
</gene>
<keyword evidence="2" id="KW-1185">Reference proteome</keyword>
<dbReference type="CDD" id="cd16413">
    <property type="entry name" value="DGQHR_domain"/>
    <property type="match status" value="1"/>
</dbReference>
<dbReference type="NCBIfam" id="TIGR03187">
    <property type="entry name" value="DGQHR"/>
    <property type="match status" value="1"/>
</dbReference>
<dbReference type="Proteomes" id="UP000187261">
    <property type="component" value="Unassembled WGS sequence"/>
</dbReference>
<reference evidence="2" key="1">
    <citation type="submission" date="2016-10" db="EMBL/GenBank/DDBJ databases">
        <authorList>
            <person name="Varghese N."/>
            <person name="Submissions S."/>
        </authorList>
    </citation>
    <scope>NUCLEOTIDE SEQUENCE [LARGE SCALE GENOMIC DNA]</scope>
    <source>
        <strain evidence="2">DSM 19482</strain>
    </source>
</reference>
<evidence type="ECO:0000313" key="1">
    <source>
        <dbReference type="EMBL" id="SIT98451.1"/>
    </source>
</evidence>
<organism evidence="1 2">
    <name type="scientific">Epilithonimonas bovis DSM 19482</name>
    <dbReference type="NCBI Taxonomy" id="1121284"/>
    <lineage>
        <taxon>Bacteria</taxon>
        <taxon>Pseudomonadati</taxon>
        <taxon>Bacteroidota</taxon>
        <taxon>Flavobacteriia</taxon>
        <taxon>Flavobacteriales</taxon>
        <taxon>Weeksellaceae</taxon>
        <taxon>Chryseobacterium group</taxon>
        <taxon>Epilithonimonas</taxon>
    </lineage>
</organism>
<dbReference type="InterPro" id="IPR017642">
    <property type="entry name" value="DNA_S_mod_DndB"/>
</dbReference>
<dbReference type="STRING" id="1121284.SAMN05660493_03124"/>
<dbReference type="OrthoDB" id="9789139at2"/>
<dbReference type="RefSeq" id="WP_076784434.1">
    <property type="nucleotide sequence ID" value="NZ_FTPU01000055.1"/>
</dbReference>
<sequence length="447" mass="51661">MSNIKDNTIIGFPIIQNQQDFIIGKFSISQIFKFTRYTSRILNSFDENGKPIYNDQIQREIENPRANKIADFLIEDPEATFPTNIVLHIPKEAIEEQKEHQKFIEIKIKQEVFDELNKKNGDVYITVIDGQHRIRGIEIALERIKDDIEILRQTLVKSPNNTDLNEKLSARIQRLKDLENIELVVSFFIDKTIEYQAMIFSTINRTQKRVSQSLVYDLFGLDLDDTPQKTAIQAIIALNGHKNSPFYNRIKFYGGDYSVDASPPLSQATMAKSIISLISENLRESERDRYRKRSELKNRTPGSNKFLPFRKFYANNDDSTISDILFYFFNAIKATFKNNSGVSFWDFPSSNLKPTNILQTTVGYEALLNILVDILEVEKLNKFDSIDVFIPYLEKCKNIDFGNTNLYTFNNRGKKILYLTMSLAIFPPNLDNPKDNRKQELSGLLIG</sequence>
<proteinExistence type="predicted"/>